<feature type="domain" description="CRC" evidence="5">
    <location>
        <begin position="334"/>
        <end position="487"/>
    </location>
</feature>
<keyword evidence="7" id="KW-1185">Reference proteome</keyword>
<evidence type="ECO:0000256" key="4">
    <source>
        <dbReference type="SAM" id="MobiDB-lite"/>
    </source>
</evidence>
<dbReference type="InterPro" id="IPR028307">
    <property type="entry name" value="Lin-54_fam"/>
</dbReference>
<dbReference type="STRING" id="35128.B8BZD3"/>
<proteinExistence type="inferred from homology"/>
<dbReference type="AlphaFoldDB" id="B8BZD3"/>
<evidence type="ECO:0000313" key="6">
    <source>
        <dbReference type="EMBL" id="EED93330.1"/>
    </source>
</evidence>
<reference evidence="6 7" key="1">
    <citation type="journal article" date="2004" name="Science">
        <title>The genome of the diatom Thalassiosira pseudonana: ecology, evolution, and metabolism.</title>
        <authorList>
            <person name="Armbrust E.V."/>
            <person name="Berges J.A."/>
            <person name="Bowler C."/>
            <person name="Green B.R."/>
            <person name="Martinez D."/>
            <person name="Putnam N.H."/>
            <person name="Zhou S."/>
            <person name="Allen A.E."/>
            <person name="Apt K.E."/>
            <person name="Bechner M."/>
            <person name="Brzezinski M.A."/>
            <person name="Chaal B.K."/>
            <person name="Chiovitti A."/>
            <person name="Davis A.K."/>
            <person name="Demarest M.S."/>
            <person name="Detter J.C."/>
            <person name="Glavina T."/>
            <person name="Goodstein D."/>
            <person name="Hadi M.Z."/>
            <person name="Hellsten U."/>
            <person name="Hildebrand M."/>
            <person name="Jenkins B.D."/>
            <person name="Jurka J."/>
            <person name="Kapitonov V.V."/>
            <person name="Kroger N."/>
            <person name="Lau W.W."/>
            <person name="Lane T.W."/>
            <person name="Larimer F.W."/>
            <person name="Lippmeier J.C."/>
            <person name="Lucas S."/>
            <person name="Medina M."/>
            <person name="Montsant A."/>
            <person name="Obornik M."/>
            <person name="Parker M.S."/>
            <person name="Palenik B."/>
            <person name="Pazour G.J."/>
            <person name="Richardson P.M."/>
            <person name="Rynearson T.A."/>
            <person name="Saito M.A."/>
            <person name="Schwartz D.C."/>
            <person name="Thamatrakoln K."/>
            <person name="Valentin K."/>
            <person name="Vardi A."/>
            <person name="Wilkerson F.P."/>
            <person name="Rokhsar D.S."/>
        </authorList>
    </citation>
    <scope>NUCLEOTIDE SEQUENCE [LARGE SCALE GENOMIC DNA]</scope>
    <source>
        <strain evidence="6 7">CCMP1335</strain>
    </source>
</reference>
<keyword evidence="3" id="KW-0539">Nucleus</keyword>
<feature type="compositionally biased region" description="Polar residues" evidence="4">
    <location>
        <begin position="619"/>
        <end position="632"/>
    </location>
</feature>
<dbReference type="PaxDb" id="35128-Thaps4470"/>
<dbReference type="Proteomes" id="UP000001449">
    <property type="component" value="Chromosome 4"/>
</dbReference>
<dbReference type="PANTHER" id="PTHR12446">
    <property type="entry name" value="TESMIN/TSO1-RELATED"/>
    <property type="match status" value="1"/>
</dbReference>
<dbReference type="KEGG" id="tps:THAPSDRAFT_4470"/>
<feature type="compositionally biased region" description="Pro residues" evidence="4">
    <location>
        <begin position="549"/>
        <end position="561"/>
    </location>
</feature>
<comment type="subcellular location">
    <subcellularLocation>
        <location evidence="1">Nucleus</location>
    </subcellularLocation>
</comment>
<reference evidence="6 7" key="2">
    <citation type="journal article" date="2008" name="Nature">
        <title>The Phaeodactylum genome reveals the evolutionary history of diatom genomes.</title>
        <authorList>
            <person name="Bowler C."/>
            <person name="Allen A.E."/>
            <person name="Badger J.H."/>
            <person name="Grimwood J."/>
            <person name="Jabbari K."/>
            <person name="Kuo A."/>
            <person name="Maheswari U."/>
            <person name="Martens C."/>
            <person name="Maumus F."/>
            <person name="Otillar R.P."/>
            <person name="Rayko E."/>
            <person name="Salamov A."/>
            <person name="Vandepoele K."/>
            <person name="Beszteri B."/>
            <person name="Gruber A."/>
            <person name="Heijde M."/>
            <person name="Katinka M."/>
            <person name="Mock T."/>
            <person name="Valentin K."/>
            <person name="Verret F."/>
            <person name="Berges J.A."/>
            <person name="Brownlee C."/>
            <person name="Cadoret J.P."/>
            <person name="Chiovitti A."/>
            <person name="Choi C.J."/>
            <person name="Coesel S."/>
            <person name="De Martino A."/>
            <person name="Detter J.C."/>
            <person name="Durkin C."/>
            <person name="Falciatore A."/>
            <person name="Fournet J."/>
            <person name="Haruta M."/>
            <person name="Huysman M.J."/>
            <person name="Jenkins B.D."/>
            <person name="Jiroutova K."/>
            <person name="Jorgensen R.E."/>
            <person name="Joubert Y."/>
            <person name="Kaplan A."/>
            <person name="Kroger N."/>
            <person name="Kroth P.G."/>
            <person name="La Roche J."/>
            <person name="Lindquist E."/>
            <person name="Lommer M."/>
            <person name="Martin-Jezequel V."/>
            <person name="Lopez P.J."/>
            <person name="Lucas S."/>
            <person name="Mangogna M."/>
            <person name="McGinnis K."/>
            <person name="Medlin L.K."/>
            <person name="Montsant A."/>
            <person name="Oudot-Le Secq M.P."/>
            <person name="Napoli C."/>
            <person name="Obornik M."/>
            <person name="Parker M.S."/>
            <person name="Petit J.L."/>
            <person name="Porcel B.M."/>
            <person name="Poulsen N."/>
            <person name="Robison M."/>
            <person name="Rychlewski L."/>
            <person name="Rynearson T.A."/>
            <person name="Schmutz J."/>
            <person name="Shapiro H."/>
            <person name="Siaut M."/>
            <person name="Stanley M."/>
            <person name="Sussman M.R."/>
            <person name="Taylor A.R."/>
            <person name="Vardi A."/>
            <person name="von Dassow P."/>
            <person name="Vyverman W."/>
            <person name="Willis A."/>
            <person name="Wyrwicz L.S."/>
            <person name="Rokhsar D.S."/>
            <person name="Weissenbach J."/>
            <person name="Armbrust E.V."/>
            <person name="Green B.R."/>
            <person name="Van de Peer Y."/>
            <person name="Grigoriev I.V."/>
        </authorList>
    </citation>
    <scope>NUCLEOTIDE SEQUENCE [LARGE SCALE GENOMIC DNA]</scope>
    <source>
        <strain evidence="6 7">CCMP1335</strain>
    </source>
</reference>
<feature type="compositionally biased region" description="Basic and acidic residues" evidence="4">
    <location>
        <begin position="219"/>
        <end position="258"/>
    </location>
</feature>
<feature type="compositionally biased region" description="Polar residues" evidence="4">
    <location>
        <begin position="703"/>
        <end position="712"/>
    </location>
</feature>
<sequence>MSTNNDQEDAVASGAEPADSTGEYESYPPDNHGDGGGGVSAENAEAPNPPSEYRGGVAHPPYHHSYHHTDYPPHLSTRSYSYEEDYYRNHYQPPPQSYHYSSGSFEHEGRPHPHYPHSYEREAMGRRGGPYVSNHYEHEYPPPYHPQYGPLEPVESHHEPPINESAAHEYHRDSHHPPPPRHYDTHYQYTRREVQRPLPLPTVAARTALPPPPMHRSAYSHEEGDRRDYFRQYPEERLLAENRSSVEKGVSRTPDPTKDAPSNPAASASCTASFNNKTTAAATAFKSSTETNPPANYPAPTIPSRPSVPVAQRSSIVLQAATARLKAHHYTDNSSVTCTCKKSKCLKLYCHCFSANSMCSSFCRCTECMNTTEAGTVREDAVKATLQRNPNAFRSKFVKVTGGEEFAKEWEKNERAKQMQLLNVGDSPAKTKTTGVEMAAVAIANPTHKLGCNCRKSFCLKRYCECFGAQTPCGLNCKCLGCQNQPDYVHVLDPRGYRPPLLGVTPIHDPKKSMLDAIQHLTFLKNKSDAPTAHLHHLSHAYERLPSPTKRPQPMSYPPHPQHYYPAPRSLPHEQPSWTPIRQDSSFNDDHSPSGVAVDALLAAAYTMTEMGEGKTEILSGSPTTKSANEKTVATRGVDKSDTGALSISASGKGTDKKNVDNDEEGKRNKSLAEAEPLGVRRNPRRSIPSSYALPSEKRRRTITSNDGENDK</sequence>
<feature type="region of interest" description="Disordered" evidence="4">
    <location>
        <begin position="545"/>
        <end position="593"/>
    </location>
</feature>
<feature type="compositionally biased region" description="Polar residues" evidence="4">
    <location>
        <begin position="576"/>
        <end position="586"/>
    </location>
</feature>
<evidence type="ECO:0000259" key="5">
    <source>
        <dbReference type="PROSITE" id="PS51634"/>
    </source>
</evidence>
<dbReference type="GO" id="GO:0005634">
    <property type="term" value="C:nucleus"/>
    <property type="evidence" value="ECO:0000318"/>
    <property type="project" value="GO_Central"/>
</dbReference>
<dbReference type="RefSeq" id="XP_002289793.1">
    <property type="nucleotide sequence ID" value="XM_002289757.1"/>
</dbReference>
<gene>
    <name evidence="6" type="ORF">THAPSDRAFT_4470</name>
</gene>
<evidence type="ECO:0000256" key="3">
    <source>
        <dbReference type="ARBA" id="ARBA00023242"/>
    </source>
</evidence>
<comment type="similarity">
    <text evidence="2">Belongs to the lin-54 family.</text>
</comment>
<dbReference type="SMART" id="SM01114">
    <property type="entry name" value="CXC"/>
    <property type="match status" value="2"/>
</dbReference>
<name>B8BZD3_THAPS</name>
<evidence type="ECO:0000313" key="7">
    <source>
        <dbReference type="Proteomes" id="UP000001449"/>
    </source>
</evidence>
<accession>B8BZD3</accession>
<dbReference type="HOGENOM" id="CLU_388095_0_0_1"/>
<dbReference type="EMBL" id="CM000641">
    <property type="protein sequence ID" value="EED93330.1"/>
    <property type="molecule type" value="Genomic_DNA"/>
</dbReference>
<dbReference type="eggNOG" id="KOG1171">
    <property type="taxonomic scope" value="Eukaryota"/>
</dbReference>
<organism evidence="6 7">
    <name type="scientific">Thalassiosira pseudonana</name>
    <name type="common">Marine diatom</name>
    <name type="synonym">Cyclotella nana</name>
    <dbReference type="NCBI Taxonomy" id="35128"/>
    <lineage>
        <taxon>Eukaryota</taxon>
        <taxon>Sar</taxon>
        <taxon>Stramenopiles</taxon>
        <taxon>Ochrophyta</taxon>
        <taxon>Bacillariophyta</taxon>
        <taxon>Coscinodiscophyceae</taxon>
        <taxon>Thalassiosirophycidae</taxon>
        <taxon>Thalassiosirales</taxon>
        <taxon>Thalassiosiraceae</taxon>
        <taxon>Thalassiosira</taxon>
    </lineage>
</organism>
<dbReference type="InterPro" id="IPR005172">
    <property type="entry name" value="CRC"/>
</dbReference>
<feature type="region of interest" description="Disordered" evidence="4">
    <location>
        <begin position="285"/>
        <end position="307"/>
    </location>
</feature>
<protein>
    <recommendedName>
        <fullName evidence="5">CRC domain-containing protein</fullName>
    </recommendedName>
</protein>
<feature type="region of interest" description="Disordered" evidence="4">
    <location>
        <begin position="1"/>
        <end position="110"/>
    </location>
</feature>
<dbReference type="InterPro" id="IPR033467">
    <property type="entry name" value="Tesmin/TSO1-like_CXC"/>
</dbReference>
<feature type="region of interest" description="Disordered" evidence="4">
    <location>
        <begin position="615"/>
        <end position="712"/>
    </location>
</feature>
<dbReference type="GeneID" id="7453385"/>
<evidence type="ECO:0000256" key="2">
    <source>
        <dbReference type="ARBA" id="ARBA00007267"/>
    </source>
</evidence>
<feature type="compositionally biased region" description="Basic and acidic residues" evidence="4">
    <location>
        <begin position="654"/>
        <end position="673"/>
    </location>
</feature>
<feature type="region of interest" description="Disordered" evidence="4">
    <location>
        <begin position="202"/>
        <end position="271"/>
    </location>
</feature>
<evidence type="ECO:0000256" key="1">
    <source>
        <dbReference type="ARBA" id="ARBA00004123"/>
    </source>
</evidence>
<dbReference type="PROSITE" id="PS51634">
    <property type="entry name" value="CRC"/>
    <property type="match status" value="1"/>
</dbReference>
<dbReference type="PANTHER" id="PTHR12446:SF34">
    <property type="entry name" value="PROTEIN LIN-54 HOMOLOG"/>
    <property type="match status" value="1"/>
</dbReference>
<dbReference type="GO" id="GO:0006355">
    <property type="term" value="P:regulation of DNA-templated transcription"/>
    <property type="evidence" value="ECO:0000318"/>
    <property type="project" value="GO_Central"/>
</dbReference>
<dbReference type="InParanoid" id="B8BZD3"/>
<dbReference type="Pfam" id="PF03638">
    <property type="entry name" value="TCR"/>
    <property type="match status" value="2"/>
</dbReference>